<reference evidence="8" key="1">
    <citation type="journal article" date="2014" name="Int. J. Syst. Evol. Microbiol.">
        <title>Complete genome sequence of Corynebacterium casei LMG S-19264T (=DSM 44701T), isolated from a smear-ripened cheese.</title>
        <authorList>
            <consortium name="US DOE Joint Genome Institute (JGI-PGF)"/>
            <person name="Walter F."/>
            <person name="Albersmeier A."/>
            <person name="Kalinowski J."/>
            <person name="Ruckert C."/>
        </authorList>
    </citation>
    <scope>NUCLEOTIDE SEQUENCE</scope>
    <source>
        <strain evidence="8">KCTC 32182</strain>
    </source>
</reference>
<dbReference type="Pfam" id="PF00015">
    <property type="entry name" value="MCPsignal"/>
    <property type="match status" value="1"/>
</dbReference>
<dbReference type="PANTHER" id="PTHR32089:SF112">
    <property type="entry name" value="LYSOZYME-LIKE PROTEIN-RELATED"/>
    <property type="match status" value="1"/>
</dbReference>
<dbReference type="PROSITE" id="PS50111">
    <property type="entry name" value="CHEMOTAXIS_TRANSDUC_2"/>
    <property type="match status" value="1"/>
</dbReference>
<evidence type="ECO:0000313" key="8">
    <source>
        <dbReference type="EMBL" id="GGY02899.1"/>
    </source>
</evidence>
<dbReference type="CDD" id="cd11386">
    <property type="entry name" value="MCP_signal"/>
    <property type="match status" value="1"/>
</dbReference>
<dbReference type="AlphaFoldDB" id="A0A918NXR5"/>
<dbReference type="EMBL" id="BMYX01000001">
    <property type="protein sequence ID" value="GGY02899.1"/>
    <property type="molecule type" value="Genomic_DNA"/>
</dbReference>
<evidence type="ECO:0000313" key="9">
    <source>
        <dbReference type="Proteomes" id="UP000645257"/>
    </source>
</evidence>
<dbReference type="PROSITE" id="PS50885">
    <property type="entry name" value="HAMP"/>
    <property type="match status" value="1"/>
</dbReference>
<comment type="subcellular location">
    <subcellularLocation>
        <location evidence="1">Membrane</location>
    </subcellularLocation>
</comment>
<dbReference type="Proteomes" id="UP000645257">
    <property type="component" value="Unassembled WGS sequence"/>
</dbReference>
<protein>
    <submittedName>
        <fullName evidence="8">Methyl-accepting chemotaxis protein</fullName>
    </submittedName>
</protein>
<dbReference type="SMART" id="SM00283">
    <property type="entry name" value="MA"/>
    <property type="match status" value="1"/>
</dbReference>
<dbReference type="GO" id="GO:0016020">
    <property type="term" value="C:membrane"/>
    <property type="evidence" value="ECO:0007669"/>
    <property type="project" value="UniProtKB-SubCell"/>
</dbReference>
<keyword evidence="5" id="KW-1133">Transmembrane helix</keyword>
<accession>A0A918NXR5</accession>
<dbReference type="PANTHER" id="PTHR32089">
    <property type="entry name" value="METHYL-ACCEPTING CHEMOTAXIS PROTEIN MCPB"/>
    <property type="match status" value="1"/>
</dbReference>
<comment type="similarity">
    <text evidence="3">Belongs to the methyl-accepting chemotaxis (MCP) protein family.</text>
</comment>
<dbReference type="InterPro" id="IPR004089">
    <property type="entry name" value="MCPsignal_dom"/>
</dbReference>
<feature type="domain" description="Methyl-accepting transducer" evidence="6">
    <location>
        <begin position="272"/>
        <end position="529"/>
    </location>
</feature>
<dbReference type="FunFam" id="1.10.287.950:FF:000001">
    <property type="entry name" value="Methyl-accepting chemotaxis sensory transducer"/>
    <property type="match status" value="1"/>
</dbReference>
<gene>
    <name evidence="8" type="ORF">GCM10011289_01320</name>
</gene>
<dbReference type="CDD" id="cd19411">
    <property type="entry name" value="MCP2201-like_sensor"/>
    <property type="match status" value="1"/>
</dbReference>
<evidence type="ECO:0000256" key="1">
    <source>
        <dbReference type="ARBA" id="ARBA00004370"/>
    </source>
</evidence>
<dbReference type="InterPro" id="IPR047347">
    <property type="entry name" value="YvaQ-like_sensor"/>
</dbReference>
<reference evidence="8" key="2">
    <citation type="submission" date="2020-09" db="EMBL/GenBank/DDBJ databases">
        <authorList>
            <person name="Sun Q."/>
            <person name="Kim S."/>
        </authorList>
    </citation>
    <scope>NUCLEOTIDE SEQUENCE</scope>
    <source>
        <strain evidence="8">KCTC 32182</strain>
    </source>
</reference>
<feature type="domain" description="HAMP" evidence="7">
    <location>
        <begin position="213"/>
        <end position="267"/>
    </location>
</feature>
<keyword evidence="9" id="KW-1185">Reference proteome</keyword>
<comment type="caution">
    <text evidence="8">The sequence shown here is derived from an EMBL/GenBank/DDBJ whole genome shotgun (WGS) entry which is preliminary data.</text>
</comment>
<dbReference type="SUPFAM" id="SSF58104">
    <property type="entry name" value="Methyl-accepting chemotaxis protein (MCP) signaling domain"/>
    <property type="match status" value="1"/>
</dbReference>
<organism evidence="8 9">
    <name type="scientific">Paludibacterium paludis</name>
    <dbReference type="NCBI Taxonomy" id="1225769"/>
    <lineage>
        <taxon>Bacteria</taxon>
        <taxon>Pseudomonadati</taxon>
        <taxon>Pseudomonadota</taxon>
        <taxon>Betaproteobacteria</taxon>
        <taxon>Neisseriales</taxon>
        <taxon>Chromobacteriaceae</taxon>
        <taxon>Paludibacterium</taxon>
    </lineage>
</organism>
<evidence type="ECO:0000259" key="6">
    <source>
        <dbReference type="PROSITE" id="PS50111"/>
    </source>
</evidence>
<name>A0A918NXR5_9NEIS</name>
<evidence type="ECO:0000256" key="3">
    <source>
        <dbReference type="ARBA" id="ARBA00029447"/>
    </source>
</evidence>
<dbReference type="GO" id="GO:0007165">
    <property type="term" value="P:signal transduction"/>
    <property type="evidence" value="ECO:0007669"/>
    <property type="project" value="UniProtKB-KW"/>
</dbReference>
<dbReference type="RefSeq" id="WP_189530083.1">
    <property type="nucleotide sequence ID" value="NZ_BMYX01000001.1"/>
</dbReference>
<evidence type="ECO:0000256" key="4">
    <source>
        <dbReference type="PROSITE-ProRule" id="PRU00284"/>
    </source>
</evidence>
<dbReference type="InterPro" id="IPR003660">
    <property type="entry name" value="HAMP_dom"/>
</dbReference>
<feature type="transmembrane region" description="Helical" evidence="5">
    <location>
        <begin position="191"/>
        <end position="215"/>
    </location>
</feature>
<keyword evidence="2 4" id="KW-0807">Transducer</keyword>
<proteinExistence type="inferred from homology"/>
<dbReference type="InterPro" id="IPR024478">
    <property type="entry name" value="HlyB_4HB_MCP"/>
</dbReference>
<keyword evidence="5" id="KW-0812">Transmembrane</keyword>
<dbReference type="Gene3D" id="1.10.287.950">
    <property type="entry name" value="Methyl-accepting chemotaxis protein"/>
    <property type="match status" value="1"/>
</dbReference>
<keyword evidence="5" id="KW-0472">Membrane</keyword>
<evidence type="ECO:0000256" key="5">
    <source>
        <dbReference type="SAM" id="Phobius"/>
    </source>
</evidence>
<sequence length="544" mass="58422">MKNWTVRGKLLAGFGLVILVLIASVGTAAMKMAAMQDHMASITEDRYPKLKLANRIIQLTLDNGRQVRNAILTNDTKETETFIGKAEANRAELTKTYAEMDGMLSNEEGKRLFGEVKTAGAGLDAHFTEMYRLARLNSPEGQEKARQFLNSTFAPANNAFIKAAEALAKYQDDRMVEARDMAAAAYHSARIMLGVLLAVAIALSVAIAVFIARLVGKPLGEAMAIAKEIREGNLSGSEPPPAPSSDESLTVQRDLILMRDSLRDLVRTIHDNATSVSDSAHELSGMAQHVAVSAQRQSETTTTAAATLEQLTVSINHVADNADDASRKAHDSGEIAARGGREVLQSADQIRRVSDQVGETASKVEDLTGQVQEIGQIVTVIRDVADQTNLLALNAAIEAARAGEMGRGFAVVADEVRKLAERTTVSAQEITRKIAAIQRGSETAVDSMKQSIESVGKVSGTAEQASHSMREIEQSSETIVGTISAISSSLAEQRTASHDLAQRMEQVAQLSESNSATVEELATTSAELQALAKNLQDRVSLFRL</sequence>
<dbReference type="GO" id="GO:0006935">
    <property type="term" value="P:chemotaxis"/>
    <property type="evidence" value="ECO:0007669"/>
    <property type="project" value="UniProtKB-ARBA"/>
</dbReference>
<evidence type="ECO:0000259" key="7">
    <source>
        <dbReference type="PROSITE" id="PS50885"/>
    </source>
</evidence>
<evidence type="ECO:0000256" key="2">
    <source>
        <dbReference type="ARBA" id="ARBA00023224"/>
    </source>
</evidence>
<dbReference type="Pfam" id="PF12729">
    <property type="entry name" value="4HB_MCP_1"/>
    <property type="match status" value="1"/>
</dbReference>
<dbReference type="SMART" id="SM00304">
    <property type="entry name" value="HAMP"/>
    <property type="match status" value="3"/>
</dbReference>